<gene>
    <name evidence="2" type="ordered locus">Ilyop_1433</name>
</gene>
<dbReference type="KEGG" id="ipo:Ilyop_1433"/>
<evidence type="ECO:0000313" key="3">
    <source>
        <dbReference type="Proteomes" id="UP000006875"/>
    </source>
</evidence>
<dbReference type="HOGENOM" id="CLU_945858_0_0_0"/>
<dbReference type="AlphaFoldDB" id="E3HAM6"/>
<dbReference type="Proteomes" id="UP000006875">
    <property type="component" value="Chromosome"/>
</dbReference>
<feature type="signal peptide" evidence="1">
    <location>
        <begin position="1"/>
        <end position="19"/>
    </location>
</feature>
<dbReference type="EMBL" id="CP002281">
    <property type="protein sequence ID" value="ADO83213.1"/>
    <property type="molecule type" value="Genomic_DNA"/>
</dbReference>
<protein>
    <submittedName>
        <fullName evidence="2">Uncharacterized protein</fullName>
    </submittedName>
</protein>
<keyword evidence="3" id="KW-1185">Reference proteome</keyword>
<proteinExistence type="predicted"/>
<accession>E3HAM6</accession>
<evidence type="ECO:0000256" key="1">
    <source>
        <dbReference type="SAM" id="SignalP"/>
    </source>
</evidence>
<dbReference type="RefSeq" id="WP_013387880.1">
    <property type="nucleotide sequence ID" value="NC_014632.1"/>
</dbReference>
<organism evidence="2 3">
    <name type="scientific">Ilyobacter polytropus (strain ATCC 51220 / DSM 2926 / LMG 16218 / CuHBu1)</name>
    <dbReference type="NCBI Taxonomy" id="572544"/>
    <lineage>
        <taxon>Bacteria</taxon>
        <taxon>Fusobacteriati</taxon>
        <taxon>Fusobacteriota</taxon>
        <taxon>Fusobacteriia</taxon>
        <taxon>Fusobacteriales</taxon>
        <taxon>Fusobacteriaceae</taxon>
        <taxon>Ilyobacter</taxon>
    </lineage>
</organism>
<name>E3HAM6_ILYPC</name>
<keyword evidence="1" id="KW-0732">Signal</keyword>
<reference evidence="2 3" key="1">
    <citation type="journal article" date="2010" name="Stand. Genomic Sci.">
        <title>Complete genome sequence of Ilyobacter polytropus type strain (CuHbu1).</title>
        <authorList>
            <person name="Sikorski J."/>
            <person name="Chertkov O."/>
            <person name="Lapidus A."/>
            <person name="Nolan M."/>
            <person name="Lucas S."/>
            <person name="Del Rio T.G."/>
            <person name="Tice H."/>
            <person name="Cheng J.F."/>
            <person name="Tapia R."/>
            <person name="Han C."/>
            <person name="Goodwin L."/>
            <person name="Pitluck S."/>
            <person name="Liolios K."/>
            <person name="Ivanova N."/>
            <person name="Mavromatis K."/>
            <person name="Mikhailova N."/>
            <person name="Pati A."/>
            <person name="Chen A."/>
            <person name="Palaniappan K."/>
            <person name="Land M."/>
            <person name="Hauser L."/>
            <person name="Chang Y.J."/>
            <person name="Jeffries C.D."/>
            <person name="Brambilla E."/>
            <person name="Yasawong M."/>
            <person name="Rohde M."/>
            <person name="Pukall R."/>
            <person name="Spring S."/>
            <person name="Goker M."/>
            <person name="Woyke T."/>
            <person name="Bristow J."/>
            <person name="Eisen J.A."/>
            <person name="Markowitz V."/>
            <person name="Hugenholtz P."/>
            <person name="Kyrpides N.C."/>
            <person name="Klenk H.P."/>
        </authorList>
    </citation>
    <scope>NUCLEOTIDE SEQUENCE [LARGE SCALE GENOMIC DNA]</scope>
    <source>
        <strain evidence="3">ATCC 51220 / DSM 2926 / LMG 16218 / CuHBu1</strain>
    </source>
</reference>
<sequence length="294" mass="32421">MKKRLIVTLAGLLALGVMAPAATGWVRNWAELTENRPTNNDTGSNSQNVEWTLVEGSIDMTDKLAVTFDVEKNYKNVTNGDDLETYWDNRFGLSYDLGKSGDWDLAAGLDYYYDTNGSDDVTQSSYSPWLEASTALTDNTTLTLWGAMYYQDGVETGVHGDDYELDILLDTGKLGIFDWTGTWLYLYHNTSGGHGSNENTSAELEMEAFSTLYKHDSGAYVGLEYYADGTAGDKASESLNAHIAPRVGISKKLDNDVSLWAYTSYEVISVNYAEGGDWYSDNQFQVVVGAKAAF</sequence>
<evidence type="ECO:0000313" key="2">
    <source>
        <dbReference type="EMBL" id="ADO83213.1"/>
    </source>
</evidence>
<dbReference type="TCDB" id="1.B.32.2.2">
    <property type="family name" value="the fusobacterial outer membrane porin (fomp) family"/>
</dbReference>
<feature type="chain" id="PRO_5003170039" evidence="1">
    <location>
        <begin position="20"/>
        <end position="294"/>
    </location>
</feature>